<accession>A0A812XN83</accession>
<sequence>MQLIGTPTAHDVDQVHFTGRYAAYAGADTWYPSWSSDGDLYTPWTDGKVGSIRASSACAGAACMSTTGFARVSGEDPFNLSIKDVGVFESSPSPYHGRYPSASLHYDGVWYYGTYALDNENHEPGAAPEESSESQAAGKHQTGGYCGNWCIQGPFVGFRWSRDGGKTWEEPRKTMANYSDNLFGEAAPNNRSKVKFGAPHVVDLGQNLAHQPNGASDPRLYLVGHGASAPMSPTSWMQGSEVYLARGRPDVERINDAAAWEFYAGNGSWSPGDVSRAKPLVSWGNRTGVTTITYIPAVK</sequence>
<reference evidence="1" key="1">
    <citation type="submission" date="2021-02" db="EMBL/GenBank/DDBJ databases">
        <authorList>
            <person name="Dougan E. K."/>
            <person name="Rhodes N."/>
            <person name="Thang M."/>
            <person name="Chan C."/>
        </authorList>
    </citation>
    <scope>NUCLEOTIDE SEQUENCE</scope>
</reference>
<evidence type="ECO:0000313" key="1">
    <source>
        <dbReference type="EMBL" id="CAE7752877.1"/>
    </source>
</evidence>
<gene>
    <name evidence="1" type="ORF">SNEC2469_LOCUS21848</name>
</gene>
<organism evidence="1 2">
    <name type="scientific">Symbiodinium necroappetens</name>
    <dbReference type="NCBI Taxonomy" id="1628268"/>
    <lineage>
        <taxon>Eukaryota</taxon>
        <taxon>Sar</taxon>
        <taxon>Alveolata</taxon>
        <taxon>Dinophyceae</taxon>
        <taxon>Suessiales</taxon>
        <taxon>Symbiodiniaceae</taxon>
        <taxon>Symbiodinium</taxon>
    </lineage>
</organism>
<evidence type="ECO:0008006" key="3">
    <source>
        <dbReference type="Google" id="ProtNLM"/>
    </source>
</evidence>
<comment type="caution">
    <text evidence="1">The sequence shown here is derived from an EMBL/GenBank/DDBJ whole genome shotgun (WGS) entry which is preliminary data.</text>
</comment>
<dbReference type="Proteomes" id="UP000601435">
    <property type="component" value="Unassembled WGS sequence"/>
</dbReference>
<evidence type="ECO:0000313" key="2">
    <source>
        <dbReference type="Proteomes" id="UP000601435"/>
    </source>
</evidence>
<proteinExistence type="predicted"/>
<protein>
    <recommendedName>
        <fullName evidence="3">DUF4185 domain-containing protein</fullName>
    </recommendedName>
</protein>
<dbReference type="EMBL" id="CAJNJA010039031">
    <property type="protein sequence ID" value="CAE7752877.1"/>
    <property type="molecule type" value="Genomic_DNA"/>
</dbReference>
<keyword evidence="2" id="KW-1185">Reference proteome</keyword>
<dbReference type="OrthoDB" id="435562at2759"/>
<feature type="non-terminal residue" evidence="1">
    <location>
        <position position="1"/>
    </location>
</feature>
<dbReference type="AlphaFoldDB" id="A0A812XN83"/>
<name>A0A812XN83_9DINO</name>